<sequence>MNKLESNNITPGEFTSLLIGSMIGVGILSLPNDLVNVAKQDSWISAAIGAVYPLYMVIVASFLWKKHPQENILFLSKKYLGKYLGNILNFIFLLYFVLFTTSVAFGVSLILETLISNFLSTSKILLIIFFLAAYTSMKGLKLLGRLNQLMFLYTIFLSFILAVALLRGTYLNICPILGSGILNIIKASKNSAFAYGGIEVLFLIYPYVTDKKRITKSSLLSVIITALIYSWVTFITIYYLGIDIVPKIEWSVNSVTKTLEIPVINNFRFIFTILWATIIYKTISNHYFITAFILKDFFKKIPIKKIIYALYPLMLYLSLRYKNSADRLNFLNYIIPKYTLFNMIYVALITIIIYLKKDNLHEKQ</sequence>
<evidence type="ECO:0000256" key="1">
    <source>
        <dbReference type="ARBA" id="ARBA00004141"/>
    </source>
</evidence>
<feature type="transmembrane region" description="Helical" evidence="8">
    <location>
        <begin position="220"/>
        <end position="241"/>
    </location>
</feature>
<organism evidence="9 10">
    <name type="scientific">Clostridium kluyveri</name>
    <dbReference type="NCBI Taxonomy" id="1534"/>
    <lineage>
        <taxon>Bacteria</taxon>
        <taxon>Bacillati</taxon>
        <taxon>Bacillota</taxon>
        <taxon>Clostridia</taxon>
        <taxon>Eubacteriales</taxon>
        <taxon>Clostridiaceae</taxon>
        <taxon>Clostridium</taxon>
    </lineage>
</organism>
<feature type="transmembrane region" description="Helical" evidence="8">
    <location>
        <begin position="84"/>
        <end position="111"/>
    </location>
</feature>
<evidence type="ECO:0000256" key="2">
    <source>
        <dbReference type="ARBA" id="ARBA00007998"/>
    </source>
</evidence>
<dbReference type="EMBL" id="CP018335">
    <property type="protein sequence ID" value="APM40043.1"/>
    <property type="molecule type" value="Genomic_DNA"/>
</dbReference>
<feature type="transmembrane region" description="Helical" evidence="8">
    <location>
        <begin position="117"/>
        <end position="137"/>
    </location>
</feature>
<keyword evidence="4" id="KW-0309">Germination</keyword>
<evidence type="ECO:0000256" key="8">
    <source>
        <dbReference type="SAM" id="Phobius"/>
    </source>
</evidence>
<feature type="transmembrane region" description="Helical" evidence="8">
    <location>
        <begin position="43"/>
        <end position="64"/>
    </location>
</feature>
<keyword evidence="5 8" id="KW-0812">Transmembrane</keyword>
<comment type="subcellular location">
    <subcellularLocation>
        <location evidence="1">Membrane</location>
        <topology evidence="1">Multi-pass membrane protein</topology>
    </subcellularLocation>
</comment>
<dbReference type="Proteomes" id="UP000184604">
    <property type="component" value="Chromosome"/>
</dbReference>
<dbReference type="Pfam" id="PF03845">
    <property type="entry name" value="Spore_permease"/>
    <property type="match status" value="1"/>
</dbReference>
<feature type="transmembrane region" description="Helical" evidence="8">
    <location>
        <begin position="12"/>
        <end position="31"/>
    </location>
</feature>
<dbReference type="PANTHER" id="PTHR34975">
    <property type="entry name" value="SPORE GERMINATION PROTEIN A2"/>
    <property type="match status" value="1"/>
</dbReference>
<name>A0A1L5FAP7_CLOKL</name>
<evidence type="ECO:0000313" key="10">
    <source>
        <dbReference type="Proteomes" id="UP000184604"/>
    </source>
</evidence>
<dbReference type="GO" id="GO:0016020">
    <property type="term" value="C:membrane"/>
    <property type="evidence" value="ECO:0007669"/>
    <property type="project" value="UniProtKB-SubCell"/>
</dbReference>
<dbReference type="InterPro" id="IPR004761">
    <property type="entry name" value="Spore_GerAB"/>
</dbReference>
<evidence type="ECO:0000256" key="3">
    <source>
        <dbReference type="ARBA" id="ARBA00022448"/>
    </source>
</evidence>
<evidence type="ECO:0000256" key="5">
    <source>
        <dbReference type="ARBA" id="ARBA00022692"/>
    </source>
</evidence>
<feature type="transmembrane region" description="Helical" evidence="8">
    <location>
        <begin position="261"/>
        <end position="280"/>
    </location>
</feature>
<evidence type="ECO:0000256" key="4">
    <source>
        <dbReference type="ARBA" id="ARBA00022544"/>
    </source>
</evidence>
<evidence type="ECO:0000256" key="6">
    <source>
        <dbReference type="ARBA" id="ARBA00022989"/>
    </source>
</evidence>
<dbReference type="Gene3D" id="1.20.1740.10">
    <property type="entry name" value="Amino acid/polyamine transporter I"/>
    <property type="match status" value="1"/>
</dbReference>
<evidence type="ECO:0000256" key="7">
    <source>
        <dbReference type="ARBA" id="ARBA00023136"/>
    </source>
</evidence>
<dbReference type="NCBIfam" id="TIGR00912">
    <property type="entry name" value="2A0309"/>
    <property type="match status" value="1"/>
</dbReference>
<keyword evidence="7 8" id="KW-0472">Membrane</keyword>
<keyword evidence="3" id="KW-0813">Transport</keyword>
<feature type="transmembrane region" description="Helical" evidence="8">
    <location>
        <begin position="339"/>
        <end position="355"/>
    </location>
</feature>
<evidence type="ECO:0000313" key="9">
    <source>
        <dbReference type="EMBL" id="APM40043.1"/>
    </source>
</evidence>
<feature type="transmembrane region" description="Helical" evidence="8">
    <location>
        <begin position="149"/>
        <end position="170"/>
    </location>
</feature>
<accession>A0A1L5FAP7</accession>
<dbReference type="OrthoDB" id="1931502at2"/>
<dbReference type="RefSeq" id="WP_073539653.1">
    <property type="nucleotide sequence ID" value="NZ_CP018335.1"/>
</dbReference>
<keyword evidence="6 8" id="KW-1133">Transmembrane helix</keyword>
<protein>
    <submittedName>
        <fullName evidence="9">Uncharacterized protein</fullName>
    </submittedName>
</protein>
<comment type="similarity">
    <text evidence="2">Belongs to the amino acid-polyamine-organocation (APC) superfamily. Spore germination protein (SGP) (TC 2.A.3.9) family.</text>
</comment>
<dbReference type="AlphaFoldDB" id="A0A1L5FAP7"/>
<dbReference type="PANTHER" id="PTHR34975:SF2">
    <property type="entry name" value="SPORE GERMINATION PROTEIN A2"/>
    <property type="match status" value="1"/>
</dbReference>
<reference evidence="9 10" key="1">
    <citation type="submission" date="2016-12" db="EMBL/GenBank/DDBJ databases">
        <title>Complete genome sequence of Clostridium kluyveri JZZ isolated from the pit mud of a Chinese flavor liquor-making factory.</title>
        <authorList>
            <person name="Wang Y."/>
        </authorList>
    </citation>
    <scope>NUCLEOTIDE SEQUENCE [LARGE SCALE GENOMIC DNA]</scope>
    <source>
        <strain evidence="9 10">JZZ</strain>
    </source>
</reference>
<proteinExistence type="inferred from homology"/>
<feature type="transmembrane region" description="Helical" evidence="8">
    <location>
        <begin position="190"/>
        <end position="208"/>
    </location>
</feature>
<feature type="transmembrane region" description="Helical" evidence="8">
    <location>
        <begin position="301"/>
        <end position="319"/>
    </location>
</feature>
<gene>
    <name evidence="9" type="ORF">BS101_15500</name>
</gene>
<dbReference type="GO" id="GO:0009847">
    <property type="term" value="P:spore germination"/>
    <property type="evidence" value="ECO:0007669"/>
    <property type="project" value="InterPro"/>
</dbReference>